<evidence type="ECO:0000313" key="2">
    <source>
        <dbReference type="Proteomes" id="UP000638648"/>
    </source>
</evidence>
<name>A0A927N145_9ACTN</name>
<proteinExistence type="predicted"/>
<reference evidence="1" key="1">
    <citation type="submission" date="2020-10" db="EMBL/GenBank/DDBJ databases">
        <title>Sequencing the genomes of 1000 actinobacteria strains.</title>
        <authorList>
            <person name="Klenk H.-P."/>
        </authorList>
    </citation>
    <scope>NUCLEOTIDE SEQUENCE</scope>
    <source>
        <strain evidence="1">DSM 45354</strain>
    </source>
</reference>
<protein>
    <recommendedName>
        <fullName evidence="3">Gp5/Type VI secretion system Vgr protein OB-fold domain-containing protein</fullName>
    </recommendedName>
</protein>
<gene>
    <name evidence="1" type="ORF">HEB94_006957</name>
</gene>
<organism evidence="1 2">
    <name type="scientific">Actinopolymorpha pittospori</name>
    <dbReference type="NCBI Taxonomy" id="648752"/>
    <lineage>
        <taxon>Bacteria</taxon>
        <taxon>Bacillati</taxon>
        <taxon>Actinomycetota</taxon>
        <taxon>Actinomycetes</taxon>
        <taxon>Propionibacteriales</taxon>
        <taxon>Actinopolymorphaceae</taxon>
        <taxon>Actinopolymorpha</taxon>
    </lineage>
</organism>
<sequence length="210" mass="21960">MTSMVELIRAVVRRELAALRPPALGVVTGVHPHSGDGDEFNDEVDVRLQHEGLTLARVPVAVAQPGTVAPLKNGDLVLVQFLAGSLAQPLVTACFHHADDRPPLHAEGDLVIEHRVPGDDTRNQLRFAADGTIRIDRDLGANGTAKASVVLTKDGDVEVTCGTLRVKGNVVVEEDGDLTVSKGVFRASDGGKTTEISGTTITGKPGGPSA</sequence>
<dbReference type="RefSeq" id="WP_192753530.1">
    <property type="nucleotide sequence ID" value="NZ_BAABJL010000131.1"/>
</dbReference>
<keyword evidence="2" id="KW-1185">Reference proteome</keyword>
<accession>A0A927N145</accession>
<comment type="caution">
    <text evidence="1">The sequence shown here is derived from an EMBL/GenBank/DDBJ whole genome shotgun (WGS) entry which is preliminary data.</text>
</comment>
<dbReference type="Proteomes" id="UP000638648">
    <property type="component" value="Unassembled WGS sequence"/>
</dbReference>
<dbReference type="EMBL" id="JADBEM010000001">
    <property type="protein sequence ID" value="MBE1610109.1"/>
    <property type="molecule type" value="Genomic_DNA"/>
</dbReference>
<dbReference type="AlphaFoldDB" id="A0A927N145"/>
<evidence type="ECO:0008006" key="3">
    <source>
        <dbReference type="Google" id="ProtNLM"/>
    </source>
</evidence>
<evidence type="ECO:0000313" key="1">
    <source>
        <dbReference type="EMBL" id="MBE1610109.1"/>
    </source>
</evidence>